<dbReference type="PROSITE" id="PS51257">
    <property type="entry name" value="PROKAR_LIPOPROTEIN"/>
    <property type="match status" value="1"/>
</dbReference>
<keyword evidence="3" id="KW-1185">Reference proteome</keyword>
<reference evidence="3" key="1">
    <citation type="submission" date="2018-09" db="EMBL/GenBank/DDBJ databases">
        <authorList>
            <person name="Livingstone P.G."/>
            <person name="Whitworth D.E."/>
        </authorList>
    </citation>
    <scope>NUCLEOTIDE SEQUENCE [LARGE SCALE GENOMIC DNA]</scope>
    <source>
        <strain evidence="3">CA040B</strain>
    </source>
</reference>
<feature type="chain" id="PRO_5017459786" evidence="1">
    <location>
        <begin position="20"/>
        <end position="163"/>
    </location>
</feature>
<proteinExistence type="predicted"/>
<dbReference type="EMBL" id="RAWG01000063">
    <property type="protein sequence ID" value="RKH43658.1"/>
    <property type="molecule type" value="Genomic_DNA"/>
</dbReference>
<dbReference type="OrthoDB" id="5517985at2"/>
<organism evidence="2 3">
    <name type="scientific">Corallococcus sicarius</name>
    <dbReference type="NCBI Taxonomy" id="2316726"/>
    <lineage>
        <taxon>Bacteria</taxon>
        <taxon>Pseudomonadati</taxon>
        <taxon>Myxococcota</taxon>
        <taxon>Myxococcia</taxon>
        <taxon>Myxococcales</taxon>
        <taxon>Cystobacterineae</taxon>
        <taxon>Myxococcaceae</taxon>
        <taxon>Corallococcus</taxon>
    </lineage>
</organism>
<dbReference type="Proteomes" id="UP000273405">
    <property type="component" value="Unassembled WGS sequence"/>
</dbReference>
<gene>
    <name evidence="2" type="ORF">D7X12_12695</name>
</gene>
<evidence type="ECO:0000313" key="3">
    <source>
        <dbReference type="Proteomes" id="UP000273405"/>
    </source>
</evidence>
<accession>A0A3A8NHA3</accession>
<dbReference type="AlphaFoldDB" id="A0A3A8NHA3"/>
<evidence type="ECO:0000313" key="2">
    <source>
        <dbReference type="EMBL" id="RKH43658.1"/>
    </source>
</evidence>
<dbReference type="RefSeq" id="WP_120625536.1">
    <property type="nucleotide sequence ID" value="NZ_RAWG01000063.1"/>
</dbReference>
<protein>
    <submittedName>
        <fullName evidence="2">Uncharacterized protein</fullName>
    </submittedName>
</protein>
<feature type="signal peptide" evidence="1">
    <location>
        <begin position="1"/>
        <end position="19"/>
    </location>
</feature>
<name>A0A3A8NHA3_9BACT</name>
<sequence length="163" mass="16972">MRIRVLFPLCLTGLMLACATPSRPTDTASAALSDGTPVQPCTTPPPTGVGGVVVDITADSEGKVHFSKKTVPVPPGQTVTFVSQVQQDRCIGVSDYTIFAGNVTGPLLVPACQSASWTLNASDQAKQYPMWACAKSDCTECTQPQGVKETINGTLEVSGRGGD</sequence>
<comment type="caution">
    <text evidence="2">The sequence shown here is derived from an EMBL/GenBank/DDBJ whole genome shotgun (WGS) entry which is preliminary data.</text>
</comment>
<keyword evidence="1" id="KW-0732">Signal</keyword>
<evidence type="ECO:0000256" key="1">
    <source>
        <dbReference type="SAM" id="SignalP"/>
    </source>
</evidence>